<proteinExistence type="predicted"/>
<evidence type="ECO:0000313" key="1">
    <source>
        <dbReference type="EMBL" id="MQM18991.1"/>
    </source>
</evidence>
<accession>A0A843XIF8</accession>
<dbReference type="AlphaFoldDB" id="A0A843XIF8"/>
<reference evidence="1" key="1">
    <citation type="submission" date="2017-07" db="EMBL/GenBank/DDBJ databases">
        <title>Taro Niue Genome Assembly and Annotation.</title>
        <authorList>
            <person name="Atibalentja N."/>
            <person name="Keating K."/>
            <person name="Fields C.J."/>
        </authorList>
    </citation>
    <scope>NUCLEOTIDE SEQUENCE</scope>
    <source>
        <strain evidence="1">Niue_2</strain>
        <tissue evidence="1">Leaf</tissue>
    </source>
</reference>
<comment type="caution">
    <text evidence="1">The sequence shown here is derived from an EMBL/GenBank/DDBJ whole genome shotgun (WGS) entry which is preliminary data.</text>
</comment>
<dbReference type="EMBL" id="NMUH01008568">
    <property type="protein sequence ID" value="MQM18991.1"/>
    <property type="molecule type" value="Genomic_DNA"/>
</dbReference>
<gene>
    <name evidence="1" type="ORF">Taro_051991</name>
</gene>
<keyword evidence="2" id="KW-1185">Reference proteome</keyword>
<name>A0A843XIF8_COLES</name>
<evidence type="ECO:0000313" key="2">
    <source>
        <dbReference type="Proteomes" id="UP000652761"/>
    </source>
</evidence>
<protein>
    <submittedName>
        <fullName evidence="1">Uncharacterized protein</fullName>
    </submittedName>
</protein>
<feature type="non-terminal residue" evidence="1">
    <location>
        <position position="153"/>
    </location>
</feature>
<sequence>RTITLIDAPGSSPILNLHGPPQELQSECQTGKLAINLSLNQASLSLNLHEPPQELQSECRTRKVAVSLSLSNEANCPVPELIVPLKKTKVMDLMGDFAYETRLSGFAQRLDLRLFGLKPSRVGRSNGTCKPTLEIEFNGIDSPKGNMEVKTTV</sequence>
<organism evidence="1 2">
    <name type="scientific">Colocasia esculenta</name>
    <name type="common">Wild taro</name>
    <name type="synonym">Arum esculentum</name>
    <dbReference type="NCBI Taxonomy" id="4460"/>
    <lineage>
        <taxon>Eukaryota</taxon>
        <taxon>Viridiplantae</taxon>
        <taxon>Streptophyta</taxon>
        <taxon>Embryophyta</taxon>
        <taxon>Tracheophyta</taxon>
        <taxon>Spermatophyta</taxon>
        <taxon>Magnoliopsida</taxon>
        <taxon>Liliopsida</taxon>
        <taxon>Araceae</taxon>
        <taxon>Aroideae</taxon>
        <taxon>Colocasieae</taxon>
        <taxon>Colocasia</taxon>
    </lineage>
</organism>
<dbReference type="Proteomes" id="UP000652761">
    <property type="component" value="Unassembled WGS sequence"/>
</dbReference>